<evidence type="ECO:0000256" key="2">
    <source>
        <dbReference type="ARBA" id="ARBA00006370"/>
    </source>
</evidence>
<feature type="domain" description="MD-2-related lipid-recognition" evidence="7">
    <location>
        <begin position="20"/>
        <end position="143"/>
    </location>
</feature>
<dbReference type="CDD" id="cd00916">
    <property type="entry name" value="Npc2_like"/>
    <property type="match status" value="1"/>
</dbReference>
<dbReference type="FunFam" id="2.60.40.770:FF:000001">
    <property type="entry name" value="NPC intracellular cholesterol transporter 2"/>
    <property type="match status" value="1"/>
</dbReference>
<dbReference type="InterPro" id="IPR014756">
    <property type="entry name" value="Ig_E-set"/>
</dbReference>
<dbReference type="EMBL" id="MK142308">
    <property type="protein sequence ID" value="QAX87811.1"/>
    <property type="molecule type" value="mRNA"/>
</dbReference>
<dbReference type="InterPro" id="IPR039670">
    <property type="entry name" value="NPC2-like"/>
</dbReference>
<feature type="signal peptide" evidence="6">
    <location>
        <begin position="1"/>
        <end position="17"/>
    </location>
</feature>
<evidence type="ECO:0000256" key="1">
    <source>
        <dbReference type="ARBA" id="ARBA00004613"/>
    </source>
</evidence>
<dbReference type="GO" id="GO:0033344">
    <property type="term" value="P:cholesterol efflux"/>
    <property type="evidence" value="ECO:0007669"/>
    <property type="project" value="TreeGrafter"/>
</dbReference>
<comment type="similarity">
    <text evidence="2">Belongs to the NPC2 family.</text>
</comment>
<dbReference type="AlphaFoldDB" id="A0A411AIR5"/>
<dbReference type="Pfam" id="PF02221">
    <property type="entry name" value="E1_DerP2_DerF2"/>
    <property type="match status" value="1"/>
</dbReference>
<comment type="subcellular location">
    <subcellularLocation>
        <location evidence="1">Secreted</location>
    </subcellularLocation>
</comment>
<protein>
    <submittedName>
        <fullName evidence="8">NPC2-2</fullName>
    </submittedName>
</protein>
<dbReference type="PANTHER" id="PTHR11306:SF68">
    <property type="entry name" value="NPC INTRACELLULAR CHOLESTEROL TRANSPORTER 2"/>
    <property type="match status" value="1"/>
</dbReference>
<dbReference type="SMART" id="SM00737">
    <property type="entry name" value="ML"/>
    <property type="match status" value="1"/>
</dbReference>
<dbReference type="PANTHER" id="PTHR11306">
    <property type="entry name" value="NIEMANN PICK TYPE C2 PROTEIN NPC2-RELATED"/>
    <property type="match status" value="1"/>
</dbReference>
<dbReference type="SUPFAM" id="SSF81296">
    <property type="entry name" value="E set domains"/>
    <property type="match status" value="1"/>
</dbReference>
<evidence type="ECO:0000256" key="6">
    <source>
        <dbReference type="SAM" id="SignalP"/>
    </source>
</evidence>
<organism evidence="8">
    <name type="scientific">Pardosa pseudoannulata</name>
    <dbReference type="NCBI Taxonomy" id="330961"/>
    <lineage>
        <taxon>Eukaryota</taxon>
        <taxon>Metazoa</taxon>
        <taxon>Ecdysozoa</taxon>
        <taxon>Arthropoda</taxon>
        <taxon>Chelicerata</taxon>
        <taxon>Arachnida</taxon>
        <taxon>Araneae</taxon>
        <taxon>Araneomorphae</taxon>
        <taxon>Entelegynae</taxon>
        <taxon>Lycosoidea</taxon>
        <taxon>Lycosidae</taxon>
        <taxon>Pardosa</taxon>
    </lineage>
</organism>
<dbReference type="InterPro" id="IPR003172">
    <property type="entry name" value="ML_dom"/>
</dbReference>
<accession>A0A411AIR5</accession>
<dbReference type="InterPro" id="IPR033916">
    <property type="entry name" value="ML_Npc2-like"/>
</dbReference>
<sequence>MYFAAVLTLLFVSEALALKYTDCGSKSGRIIDVRLTGCEDSDVCELKRGETYTYGLSFESLTDSENVKAHVYGIVGGVTMPYPLPNPNACETEDIECPIQNGKIYDFENTFDVRQSYPAMRLDVKWELKDDNNENIVCGIIPVQIV</sequence>
<keyword evidence="3" id="KW-0964">Secreted</keyword>
<dbReference type="GO" id="GO:0015485">
    <property type="term" value="F:cholesterol binding"/>
    <property type="evidence" value="ECO:0007669"/>
    <property type="project" value="TreeGrafter"/>
</dbReference>
<evidence type="ECO:0000256" key="4">
    <source>
        <dbReference type="ARBA" id="ARBA00022729"/>
    </source>
</evidence>
<proteinExistence type="evidence at transcript level"/>
<feature type="chain" id="PRO_5019302040" evidence="6">
    <location>
        <begin position="18"/>
        <end position="146"/>
    </location>
</feature>
<evidence type="ECO:0000259" key="7">
    <source>
        <dbReference type="SMART" id="SM00737"/>
    </source>
</evidence>
<reference evidence="8" key="1">
    <citation type="journal article" date="2019" name="Comp. Biochem. Physiol. Part D Genomics Proteomics">
        <title>Niemann-Pick proteins type C2 are identified as olfactory related genes of Pardosa pseudoannulata by transcriptome and expression profile analysis.</title>
        <authorList>
            <person name="Xiu C."/>
            <person name="Xiao Y."/>
            <person name="Zhang S."/>
            <person name="Bao H."/>
            <person name="Liu Z."/>
            <person name="Zhang Y."/>
        </authorList>
    </citation>
    <scope>NUCLEOTIDE SEQUENCE</scope>
</reference>
<evidence type="ECO:0000256" key="3">
    <source>
        <dbReference type="ARBA" id="ARBA00022525"/>
    </source>
</evidence>
<dbReference type="Gene3D" id="2.60.40.770">
    <property type="match status" value="1"/>
</dbReference>
<name>A0A411AIR5_9ARAC</name>
<evidence type="ECO:0000313" key="8">
    <source>
        <dbReference type="EMBL" id="QAX87811.1"/>
    </source>
</evidence>
<keyword evidence="5" id="KW-1015">Disulfide bond</keyword>
<keyword evidence="4 6" id="KW-0732">Signal</keyword>
<dbReference type="GO" id="GO:0005576">
    <property type="term" value="C:extracellular region"/>
    <property type="evidence" value="ECO:0007669"/>
    <property type="project" value="UniProtKB-SubCell"/>
</dbReference>
<evidence type="ECO:0000256" key="5">
    <source>
        <dbReference type="ARBA" id="ARBA00023157"/>
    </source>
</evidence>
<dbReference type="GO" id="GO:0032367">
    <property type="term" value="P:intracellular cholesterol transport"/>
    <property type="evidence" value="ECO:0007669"/>
    <property type="project" value="InterPro"/>
</dbReference>